<feature type="region of interest" description="Disordered" evidence="1">
    <location>
        <begin position="38"/>
        <end position="103"/>
    </location>
</feature>
<reference evidence="2" key="1">
    <citation type="submission" date="2021-01" db="EMBL/GenBank/DDBJ databases">
        <authorList>
            <person name="Corre E."/>
            <person name="Pelletier E."/>
            <person name="Niang G."/>
            <person name="Scheremetjew M."/>
            <person name="Finn R."/>
            <person name="Kale V."/>
            <person name="Holt S."/>
            <person name="Cochrane G."/>
            <person name="Meng A."/>
            <person name="Brown T."/>
            <person name="Cohen L."/>
        </authorList>
    </citation>
    <scope>NUCLEOTIDE SEQUENCE</scope>
    <source>
        <strain evidence="2">CCMP3107</strain>
    </source>
</reference>
<evidence type="ECO:0000313" key="2">
    <source>
        <dbReference type="EMBL" id="CAE0628549.1"/>
    </source>
</evidence>
<sequence length="261" mass="28109">MKGEVWSCCMKPKSSEGCIRRPPDPNPGRLKTEEVLGALLPPSSPVLRETTLRPAASSSARGGGGGGAGPAAPYGFGPEADFHTQASRAPGRPQPCHPHPRRATTGTGLGLLSGHHRGAAAAAAAWVPPHPQLLEGLLPKCSADGPFIRLGPGIPQLLLTFAQNQMEKENLESFEMVRVRCEQDSEKMVQAFEEEGYLVRKHGRRGAPHHRVLRLSPDRSALHWAPPPPPPPQGRGRRPPGRPAAAAWVLVGRRRRRRPCP</sequence>
<protein>
    <submittedName>
        <fullName evidence="2">Uncharacterized protein</fullName>
    </submittedName>
</protein>
<evidence type="ECO:0000256" key="1">
    <source>
        <dbReference type="SAM" id="MobiDB-lite"/>
    </source>
</evidence>
<gene>
    <name evidence="2" type="ORF">HAKA00212_LOCUS7231</name>
</gene>
<dbReference type="AlphaFoldDB" id="A0A7S3XPL1"/>
<dbReference type="EMBL" id="HBIU01015470">
    <property type="protein sequence ID" value="CAE0628549.1"/>
    <property type="molecule type" value="Transcribed_RNA"/>
</dbReference>
<accession>A0A7S3XPL1</accession>
<name>A0A7S3XPL1_HETAK</name>
<organism evidence="2">
    <name type="scientific">Heterosigma akashiwo</name>
    <name type="common">Chromophytic alga</name>
    <name type="synonym">Heterosigma carterae</name>
    <dbReference type="NCBI Taxonomy" id="2829"/>
    <lineage>
        <taxon>Eukaryota</taxon>
        <taxon>Sar</taxon>
        <taxon>Stramenopiles</taxon>
        <taxon>Ochrophyta</taxon>
        <taxon>Raphidophyceae</taxon>
        <taxon>Chattonellales</taxon>
        <taxon>Chattonellaceae</taxon>
        <taxon>Heterosigma</taxon>
    </lineage>
</organism>
<feature type="compositionally biased region" description="Basic residues" evidence="1">
    <location>
        <begin position="252"/>
        <end position="261"/>
    </location>
</feature>
<feature type="region of interest" description="Disordered" evidence="1">
    <location>
        <begin position="12"/>
        <end position="31"/>
    </location>
</feature>
<feature type="region of interest" description="Disordered" evidence="1">
    <location>
        <begin position="216"/>
        <end position="261"/>
    </location>
</feature>
<feature type="compositionally biased region" description="Low complexity" evidence="1">
    <location>
        <begin position="70"/>
        <end position="79"/>
    </location>
</feature>
<proteinExistence type="predicted"/>